<dbReference type="NCBIfam" id="NF008185">
    <property type="entry name" value="PRK10936.1"/>
    <property type="match status" value="1"/>
</dbReference>
<dbReference type="Pfam" id="PF13407">
    <property type="entry name" value="Peripla_BP_4"/>
    <property type="match status" value="1"/>
</dbReference>
<dbReference type="GO" id="GO:0030313">
    <property type="term" value="C:cell envelope"/>
    <property type="evidence" value="ECO:0007669"/>
    <property type="project" value="UniProtKB-SubCell"/>
</dbReference>
<keyword evidence="7" id="KW-1185">Reference proteome</keyword>
<accession>A0A1E5Q802</accession>
<dbReference type="STRING" id="28181.BEN30_10405"/>
<name>A0A1E5Q802_9PROT</name>
<dbReference type="GO" id="GO:0030246">
    <property type="term" value="F:carbohydrate binding"/>
    <property type="evidence" value="ECO:0007669"/>
    <property type="project" value="UniProtKB-ARBA"/>
</dbReference>
<keyword evidence="3 4" id="KW-0732">Signal</keyword>
<dbReference type="AlphaFoldDB" id="A0A1E5Q802"/>
<feature type="signal peptide" evidence="4">
    <location>
        <begin position="1"/>
        <end position="30"/>
    </location>
</feature>
<dbReference type="PANTHER" id="PTHR46847">
    <property type="entry name" value="D-ALLOSE-BINDING PERIPLASMIC PROTEIN-RELATED"/>
    <property type="match status" value="1"/>
</dbReference>
<dbReference type="InterPro" id="IPR025997">
    <property type="entry name" value="SBP_2_dom"/>
</dbReference>
<dbReference type="SUPFAM" id="SSF53822">
    <property type="entry name" value="Periplasmic binding protein-like I"/>
    <property type="match status" value="1"/>
</dbReference>
<protein>
    <submittedName>
        <fullName evidence="6">TMAO reductase system protein TorT</fullName>
    </submittedName>
</protein>
<evidence type="ECO:0000256" key="2">
    <source>
        <dbReference type="ARBA" id="ARBA00007639"/>
    </source>
</evidence>
<sequence>MKLSNKLISASLFASSFALCVQGMISPALSADAWHPFPVEITNPPFEANGTRSEQTYVALDKARQKWKICVSIPHLKDAYWLAVDYGVAAESQRLGVAMDLYEAGGYGNLDQQIAQIRECVGSGGQAVIIGAISSDGLTDLVVELRSKNIPVVDLINGMNGQAMSAKSLVSFHDMGFQAGKYLVDQQAQQGGGTQVAWFPGPKGAAWVEAGDGGFREALKGSPLTIVATEFGDTGKDAQAALIEKVLDQNPDVAHIAGTAVTAETAISILRKRKLDDHVDIISYYFGPGVHRGIERGKILAAPSDLPAIQARIAVDQAVRLLEGQPVLRHVGPKIAVVDRTNLAHFDLTTSLAPKGFRVVFKVN</sequence>
<evidence type="ECO:0000313" key="7">
    <source>
        <dbReference type="Proteomes" id="UP000095347"/>
    </source>
</evidence>
<proteinExistence type="inferred from homology"/>
<dbReference type="Gene3D" id="3.40.50.2300">
    <property type="match status" value="2"/>
</dbReference>
<feature type="chain" id="PRO_5009184120" evidence="4">
    <location>
        <begin position="31"/>
        <end position="364"/>
    </location>
</feature>
<comment type="similarity">
    <text evidence="2">Belongs to the bacterial solute-binding protein 2 family.</text>
</comment>
<gene>
    <name evidence="6" type="ORF">BEN30_10405</name>
</gene>
<comment type="subcellular location">
    <subcellularLocation>
        <location evidence="1">Cell envelope</location>
    </subcellularLocation>
</comment>
<evidence type="ECO:0000256" key="1">
    <source>
        <dbReference type="ARBA" id="ARBA00004196"/>
    </source>
</evidence>
<organism evidence="6 7">
    <name type="scientific">Magnetovibrio blakemorei</name>
    <dbReference type="NCBI Taxonomy" id="28181"/>
    <lineage>
        <taxon>Bacteria</taxon>
        <taxon>Pseudomonadati</taxon>
        <taxon>Pseudomonadota</taxon>
        <taxon>Alphaproteobacteria</taxon>
        <taxon>Rhodospirillales</taxon>
        <taxon>Magnetovibrionaceae</taxon>
        <taxon>Magnetovibrio</taxon>
    </lineage>
</organism>
<evidence type="ECO:0000259" key="5">
    <source>
        <dbReference type="Pfam" id="PF13407"/>
    </source>
</evidence>
<evidence type="ECO:0000256" key="3">
    <source>
        <dbReference type="ARBA" id="ARBA00022729"/>
    </source>
</evidence>
<feature type="domain" description="Periplasmic binding protein" evidence="5">
    <location>
        <begin position="69"/>
        <end position="325"/>
    </location>
</feature>
<dbReference type="Proteomes" id="UP000095347">
    <property type="component" value="Unassembled WGS sequence"/>
</dbReference>
<dbReference type="CDD" id="cd06306">
    <property type="entry name" value="PBP1_TorT-like"/>
    <property type="match status" value="1"/>
</dbReference>
<dbReference type="InterPro" id="IPR028082">
    <property type="entry name" value="Peripla_BP_I"/>
</dbReference>
<reference evidence="7" key="1">
    <citation type="submission" date="2016-07" db="EMBL/GenBank/DDBJ databases">
        <authorList>
            <person name="Florea S."/>
            <person name="Webb J.S."/>
            <person name="Jaromczyk J."/>
            <person name="Schardl C.L."/>
        </authorList>
    </citation>
    <scope>NUCLEOTIDE SEQUENCE [LARGE SCALE GENOMIC DNA]</scope>
    <source>
        <strain evidence="7">MV-1</strain>
    </source>
</reference>
<dbReference type="PANTHER" id="PTHR46847:SF1">
    <property type="entry name" value="D-ALLOSE-BINDING PERIPLASMIC PROTEIN-RELATED"/>
    <property type="match status" value="1"/>
</dbReference>
<dbReference type="RefSeq" id="WP_069958007.1">
    <property type="nucleotide sequence ID" value="NZ_MCGG01000025.1"/>
</dbReference>
<dbReference type="EMBL" id="MCGG01000025">
    <property type="protein sequence ID" value="OEJ67178.1"/>
    <property type="molecule type" value="Genomic_DNA"/>
</dbReference>
<comment type="caution">
    <text evidence="6">The sequence shown here is derived from an EMBL/GenBank/DDBJ whole genome shotgun (WGS) entry which is preliminary data.</text>
</comment>
<evidence type="ECO:0000313" key="6">
    <source>
        <dbReference type="EMBL" id="OEJ67178.1"/>
    </source>
</evidence>
<evidence type="ECO:0000256" key="4">
    <source>
        <dbReference type="SAM" id="SignalP"/>
    </source>
</evidence>